<evidence type="ECO:0000313" key="2">
    <source>
        <dbReference type="Proteomes" id="UP001597451"/>
    </source>
</evidence>
<dbReference type="Gene3D" id="3.40.630.10">
    <property type="entry name" value="Zn peptidases"/>
    <property type="match status" value="1"/>
</dbReference>
<accession>A0ABW5Q2Q1</accession>
<proteinExistence type="predicted"/>
<dbReference type="RefSeq" id="WP_379562705.1">
    <property type="nucleotide sequence ID" value="NZ_JBHUMX010000041.1"/>
</dbReference>
<name>A0ABW5Q2Q1_9BACI</name>
<gene>
    <name evidence="1" type="ORF">ACFSUN_14100</name>
</gene>
<protein>
    <submittedName>
        <fullName evidence="1">M20/M25/M40 family metallo-hydrolase</fullName>
    </submittedName>
</protein>
<keyword evidence="2" id="KW-1185">Reference proteome</keyword>
<dbReference type="Pfam" id="PF01546">
    <property type="entry name" value="Peptidase_M20"/>
    <property type="match status" value="1"/>
</dbReference>
<dbReference type="SUPFAM" id="SSF53187">
    <property type="entry name" value="Zn-dependent exopeptidases"/>
    <property type="match status" value="1"/>
</dbReference>
<sequence length="60" mass="6162">MRKEEAAGGGSDGNFTAAMGIPALDGLGAAGEGIHARNEHIIIDEIPDRTALLCKLICSL</sequence>
<evidence type="ECO:0000313" key="1">
    <source>
        <dbReference type="EMBL" id="MFD2629917.1"/>
    </source>
</evidence>
<comment type="caution">
    <text evidence="1">The sequence shown here is derived from an EMBL/GenBank/DDBJ whole genome shotgun (WGS) entry which is preliminary data.</text>
</comment>
<dbReference type="EMBL" id="JBHUMX010000041">
    <property type="protein sequence ID" value="MFD2629917.1"/>
    <property type="molecule type" value="Genomic_DNA"/>
</dbReference>
<reference evidence="2" key="1">
    <citation type="journal article" date="2019" name="Int. J. Syst. Evol. Microbiol.">
        <title>The Global Catalogue of Microorganisms (GCM) 10K type strain sequencing project: providing services to taxonomists for standard genome sequencing and annotation.</title>
        <authorList>
            <consortium name="The Broad Institute Genomics Platform"/>
            <consortium name="The Broad Institute Genome Sequencing Center for Infectious Disease"/>
            <person name="Wu L."/>
            <person name="Ma J."/>
        </authorList>
    </citation>
    <scope>NUCLEOTIDE SEQUENCE [LARGE SCALE GENOMIC DNA]</scope>
    <source>
        <strain evidence="2">TISTR 1858</strain>
    </source>
</reference>
<dbReference type="Proteomes" id="UP001597451">
    <property type="component" value="Unassembled WGS sequence"/>
</dbReference>
<dbReference type="InterPro" id="IPR002933">
    <property type="entry name" value="Peptidase_M20"/>
</dbReference>
<organism evidence="1 2">
    <name type="scientific">Oceanobacillus kapialis</name>
    <dbReference type="NCBI Taxonomy" id="481353"/>
    <lineage>
        <taxon>Bacteria</taxon>
        <taxon>Bacillati</taxon>
        <taxon>Bacillota</taxon>
        <taxon>Bacilli</taxon>
        <taxon>Bacillales</taxon>
        <taxon>Bacillaceae</taxon>
        <taxon>Oceanobacillus</taxon>
    </lineage>
</organism>